<gene>
    <name evidence="1" type="ORF">Tco_0893253</name>
</gene>
<dbReference type="Proteomes" id="UP001151760">
    <property type="component" value="Unassembled WGS sequence"/>
</dbReference>
<reference evidence="1" key="1">
    <citation type="journal article" date="2022" name="Int. J. Mol. Sci.">
        <title>Draft Genome of Tanacetum Coccineum: Genomic Comparison of Closely Related Tanacetum-Family Plants.</title>
        <authorList>
            <person name="Yamashiro T."/>
            <person name="Shiraishi A."/>
            <person name="Nakayama K."/>
            <person name="Satake H."/>
        </authorList>
    </citation>
    <scope>NUCLEOTIDE SEQUENCE</scope>
</reference>
<keyword evidence="2" id="KW-1185">Reference proteome</keyword>
<proteinExistence type="predicted"/>
<protein>
    <submittedName>
        <fullName evidence="1">Reverse transcriptase domain-containing protein</fullName>
    </submittedName>
</protein>
<keyword evidence="1" id="KW-0548">Nucleotidyltransferase</keyword>
<dbReference type="InterPro" id="IPR036397">
    <property type="entry name" value="RNaseH_sf"/>
</dbReference>
<keyword evidence="1" id="KW-0808">Transferase</keyword>
<organism evidence="1 2">
    <name type="scientific">Tanacetum coccineum</name>
    <dbReference type="NCBI Taxonomy" id="301880"/>
    <lineage>
        <taxon>Eukaryota</taxon>
        <taxon>Viridiplantae</taxon>
        <taxon>Streptophyta</taxon>
        <taxon>Embryophyta</taxon>
        <taxon>Tracheophyta</taxon>
        <taxon>Spermatophyta</taxon>
        <taxon>Magnoliopsida</taxon>
        <taxon>eudicotyledons</taxon>
        <taxon>Gunneridae</taxon>
        <taxon>Pentapetalae</taxon>
        <taxon>asterids</taxon>
        <taxon>campanulids</taxon>
        <taxon>Asterales</taxon>
        <taxon>Asteraceae</taxon>
        <taxon>Asteroideae</taxon>
        <taxon>Anthemideae</taxon>
        <taxon>Anthemidinae</taxon>
        <taxon>Tanacetum</taxon>
    </lineage>
</organism>
<dbReference type="InterPro" id="IPR012337">
    <property type="entry name" value="RNaseH-like_sf"/>
</dbReference>
<dbReference type="GO" id="GO:0003964">
    <property type="term" value="F:RNA-directed DNA polymerase activity"/>
    <property type="evidence" value="ECO:0007669"/>
    <property type="project" value="UniProtKB-KW"/>
</dbReference>
<reference evidence="1" key="2">
    <citation type="submission" date="2022-01" db="EMBL/GenBank/DDBJ databases">
        <authorList>
            <person name="Yamashiro T."/>
            <person name="Shiraishi A."/>
            <person name="Satake H."/>
            <person name="Nakayama K."/>
        </authorList>
    </citation>
    <scope>NUCLEOTIDE SEQUENCE</scope>
</reference>
<dbReference type="EMBL" id="BQNB010014045">
    <property type="protein sequence ID" value="GJT23316.1"/>
    <property type="molecule type" value="Genomic_DNA"/>
</dbReference>
<comment type="caution">
    <text evidence="1">The sequence shown here is derived from an EMBL/GenBank/DDBJ whole genome shotgun (WGS) entry which is preliminary data.</text>
</comment>
<sequence length="292" mass="32303">MGPFLVFTEGYKYILVASRLFVKWVEAESVPSNDAESFANFLNLSSPGFGCYPCTHKLIADNPFFVMDQFATVMQKYRVTHRLSTAYHTHTSGQGSIKSWLEIILKGTIGENRAPGRTNLDNAYGPSAQLTNTQRVYSLQACVWPKQRGSLTPDQKPLFSTLVIESSSLIPRLKIFSGKLNHVGMALSPSLGICRTTMLSFLSQRAKFQSEWSSRQALLWRERTTLGSSRSPNFPQGSINPCDGSSIATLNKRFVGGTPCLSVVDCPDCEDSQFCHSSRVSHPQLHLGNPIS</sequence>
<evidence type="ECO:0000313" key="1">
    <source>
        <dbReference type="EMBL" id="GJT23316.1"/>
    </source>
</evidence>
<evidence type="ECO:0000313" key="2">
    <source>
        <dbReference type="Proteomes" id="UP001151760"/>
    </source>
</evidence>
<keyword evidence="1" id="KW-0695">RNA-directed DNA polymerase</keyword>
<dbReference type="Gene3D" id="3.30.420.10">
    <property type="entry name" value="Ribonuclease H-like superfamily/Ribonuclease H"/>
    <property type="match status" value="1"/>
</dbReference>
<accession>A0ABQ5C8B2</accession>
<dbReference type="SUPFAM" id="SSF53098">
    <property type="entry name" value="Ribonuclease H-like"/>
    <property type="match status" value="1"/>
</dbReference>
<name>A0ABQ5C8B2_9ASTR</name>